<dbReference type="OMA" id="YEDEHMR"/>
<dbReference type="AlphaFoldDB" id="A0A3B6PQX3"/>
<dbReference type="Gramene" id="TraesROB_scaffold_074430_01G000100.1">
    <property type="protein sequence ID" value="TraesROB_scaffold_074430_01G000100.1"/>
    <property type="gene ID" value="TraesROB_scaffold_074430_01G000100"/>
</dbReference>
<dbReference type="InterPro" id="IPR011705">
    <property type="entry name" value="BACK"/>
</dbReference>
<dbReference type="Gramene" id="TraesCS6B03G0882200.1">
    <property type="protein sequence ID" value="TraesCS6B03G0882200.1.CDS"/>
    <property type="gene ID" value="TraesCS6B03G0882200"/>
</dbReference>
<dbReference type="Pfam" id="PF07707">
    <property type="entry name" value="BACK"/>
    <property type="match status" value="1"/>
</dbReference>
<organism evidence="4">
    <name type="scientific">Triticum aestivum</name>
    <name type="common">Wheat</name>
    <dbReference type="NCBI Taxonomy" id="4565"/>
    <lineage>
        <taxon>Eukaryota</taxon>
        <taxon>Viridiplantae</taxon>
        <taxon>Streptophyta</taxon>
        <taxon>Embryophyta</taxon>
        <taxon>Tracheophyta</taxon>
        <taxon>Spermatophyta</taxon>
        <taxon>Magnoliopsida</taxon>
        <taxon>Liliopsida</taxon>
        <taxon>Poales</taxon>
        <taxon>Poaceae</taxon>
        <taxon>BOP clade</taxon>
        <taxon>Pooideae</taxon>
        <taxon>Triticodae</taxon>
        <taxon>Triticeae</taxon>
        <taxon>Triticinae</taxon>
        <taxon>Triticum</taxon>
    </lineage>
</organism>
<dbReference type="GO" id="GO:0005634">
    <property type="term" value="C:nucleus"/>
    <property type="evidence" value="ECO:0000318"/>
    <property type="project" value="GO_Central"/>
</dbReference>
<comment type="pathway">
    <text evidence="2">Protein modification; protein ubiquitination.</text>
</comment>
<dbReference type="Gramene" id="TraesJUL6B03G03604980.1">
    <property type="protein sequence ID" value="TraesJUL6B03G03604980.1"/>
    <property type="gene ID" value="TraesJUL6B03G03604980"/>
</dbReference>
<dbReference type="Gramene" id="TraesCS6B02G307300.1">
    <property type="protein sequence ID" value="TraesCS6B02G307300.1"/>
    <property type="gene ID" value="TraesCS6B02G307300"/>
</dbReference>
<dbReference type="Gramene" id="TraesWEE_scaffold_077819_01G000100.1">
    <property type="protein sequence ID" value="TraesWEE_scaffold_077819_01G000100.1"/>
    <property type="gene ID" value="TraesWEE_scaffold_077819_01G000100"/>
</dbReference>
<comment type="function">
    <text evidence="1">May act as a substrate-specific adapter of an E3 ubiquitin-protein ligase complex (CUL3-RBX1-BTB) which mediates the ubiquitination and subsequent proteasomal degradation of target proteins.</text>
</comment>
<reference evidence="4" key="2">
    <citation type="submission" date="2018-10" db="UniProtKB">
        <authorList>
            <consortium name="EnsemblPlants"/>
        </authorList>
    </citation>
    <scope>IDENTIFICATION</scope>
</reference>
<dbReference type="Gramene" id="TraesMAC6B03G03573960.1">
    <property type="protein sequence ID" value="TraesMAC6B03G03573960.1"/>
    <property type="gene ID" value="TraesMAC6B03G03573960"/>
</dbReference>
<dbReference type="Gramene" id="TraesCAD_scaffold_079028_01G000300.1">
    <property type="protein sequence ID" value="TraesCAD_scaffold_079028_01G000300.1"/>
    <property type="gene ID" value="TraesCAD_scaffold_079028_01G000300"/>
</dbReference>
<dbReference type="SMR" id="A0A3B6PQX3"/>
<evidence type="ECO:0000256" key="2">
    <source>
        <dbReference type="ARBA" id="ARBA00004906"/>
    </source>
</evidence>
<dbReference type="InterPro" id="IPR045890">
    <property type="entry name" value="POB1-like"/>
</dbReference>
<accession>A0A3B6PQX3</accession>
<dbReference type="PANTHER" id="PTHR46336:SF12">
    <property type="entry name" value="BACK DOMAIN-CONTAINING PROTEIN"/>
    <property type="match status" value="1"/>
</dbReference>
<dbReference type="Gramene" id="TraesSYM6B03G03516600.4">
    <property type="protein sequence ID" value="TraesSYM6B03G03516600.4"/>
    <property type="gene ID" value="TraesSYM6B03G03516600"/>
</dbReference>
<dbReference type="Gramene" id="TraesLAC6B03G03529310.2">
    <property type="protein sequence ID" value="TraesLAC6B03G03529310.2"/>
    <property type="gene ID" value="TraesLAC6B03G03529310"/>
</dbReference>
<dbReference type="Gramene" id="TraesNOR6B03G03610690.1">
    <property type="protein sequence ID" value="TraesNOR6B03G03610690.1"/>
    <property type="gene ID" value="TraesNOR6B03G03610690"/>
</dbReference>
<evidence type="ECO:0000313" key="4">
    <source>
        <dbReference type="EnsemblPlants" id="TraesCS6B02G307300.1"/>
    </source>
</evidence>
<reference evidence="4" key="1">
    <citation type="submission" date="2018-08" db="EMBL/GenBank/DDBJ databases">
        <authorList>
            <person name="Rossello M."/>
        </authorList>
    </citation>
    <scope>NUCLEOTIDE SEQUENCE [LARGE SCALE GENOMIC DNA]</scope>
    <source>
        <strain evidence="4">cv. Chinese Spring</strain>
    </source>
</reference>
<dbReference type="Gramene" id="TraesLDM6B03G03576560.1">
    <property type="protein sequence ID" value="TraesLDM6B03G03576560.1"/>
    <property type="gene ID" value="TraesLDM6B03G03576560"/>
</dbReference>
<dbReference type="InterPro" id="IPR011333">
    <property type="entry name" value="SKP1/BTB/POZ_sf"/>
</dbReference>
<dbReference type="Gene3D" id="3.30.710.10">
    <property type="entry name" value="Potassium Channel Kv1.1, Chain A"/>
    <property type="match status" value="1"/>
</dbReference>
<dbReference type="STRING" id="4565.A0A3B6PQX3"/>
<dbReference type="EnsemblPlants" id="TraesCS6B02G307300.1">
    <property type="protein sequence ID" value="TraesCS6B02G307300.1"/>
    <property type="gene ID" value="TraesCS6B02G307300"/>
</dbReference>
<evidence type="ECO:0000313" key="5">
    <source>
        <dbReference type="Proteomes" id="UP000019116"/>
    </source>
</evidence>
<dbReference type="Proteomes" id="UP000019116">
    <property type="component" value="Chromosome 6B"/>
</dbReference>
<name>A0A3B6PQX3_WHEAT</name>
<dbReference type="Gramene" id="TraesSYM6B03G03516600.2">
    <property type="protein sequence ID" value="TraesSYM6B03G03516600.2"/>
    <property type="gene ID" value="TraesSYM6B03G03516600"/>
</dbReference>
<evidence type="ECO:0000259" key="3">
    <source>
        <dbReference type="Pfam" id="PF07707"/>
    </source>
</evidence>
<evidence type="ECO:0000256" key="1">
    <source>
        <dbReference type="ARBA" id="ARBA00002668"/>
    </source>
</evidence>
<dbReference type="Gramene" id="TraesSYM6B03G03516600.3">
    <property type="protein sequence ID" value="TraesSYM6B03G03516600.3"/>
    <property type="gene ID" value="TraesSYM6B03G03516600"/>
</dbReference>
<dbReference type="Gramene" id="TraesRN6B0100862600.1">
    <property type="protein sequence ID" value="TraesRN6B0100862600.1"/>
    <property type="gene ID" value="TraesRN6B0100862600"/>
</dbReference>
<sequence>MRESVDRVVHQQLSEEELEPFEDIINFIYKAKFSKLDPKSLLSVVMAADKFEVNQAMKQSIEFMLESELNLEAAVLYLEFSPANATVAQALAPVRAASGRFLTQMFKNVFSHKDDLLELPLSAILEIFRSSDLIVPNEDYVYLFLVDWVKKKYEDEHMRCTVFSKALVFLIRFMHMTIDRLMAFSNCPLMPNKVDVKSIISSAFLFKINCSTVKVAHWNYAQRNYLIRPVILTNLLPYNELLAYFDLPLADFARMSNPAWRSTYTEVFAYGGYRLFVQCQTTIDAVSNAPSAFGMFLCAQKSTQPEVLSVAFSVRQKPGGGYVDKFSFDSPFLPDNKFGVADLLLTPWAELLDENNLFLING</sequence>
<dbReference type="GO" id="GO:0010114">
    <property type="term" value="P:response to red light"/>
    <property type="evidence" value="ECO:0000318"/>
    <property type="project" value="GO_Central"/>
</dbReference>
<dbReference type="Gramene" id="TraesCLE_scaffold_083621_01G000100.1">
    <property type="protein sequence ID" value="TraesCLE_scaffold_083621_01G000100.1"/>
    <property type="gene ID" value="TraesCLE_scaffold_083621_01G000100"/>
</dbReference>
<dbReference type="PANTHER" id="PTHR46336">
    <property type="entry name" value="OS02G0260700 PROTEIN"/>
    <property type="match status" value="1"/>
</dbReference>
<feature type="domain" description="BACK" evidence="3">
    <location>
        <begin position="94"/>
        <end position="157"/>
    </location>
</feature>
<dbReference type="Gramene" id="TraesSTA6B03G03564410.1">
    <property type="protein sequence ID" value="TraesSTA6B03G03564410.1"/>
    <property type="gene ID" value="TraesSTA6B03G03564410"/>
</dbReference>
<proteinExistence type="predicted"/>
<dbReference type="Gramene" id="TraesSYM6B03G03516600.1">
    <property type="protein sequence ID" value="TraesSYM6B03G03516600.1"/>
    <property type="gene ID" value="TraesSYM6B03G03516600"/>
</dbReference>
<keyword evidence="5" id="KW-1185">Reference proteome</keyword>
<dbReference type="OrthoDB" id="711349at2759"/>
<dbReference type="Gene3D" id="1.25.40.420">
    <property type="match status" value="1"/>
</dbReference>
<protein>
    <recommendedName>
        <fullName evidence="3">BACK domain-containing protein</fullName>
    </recommendedName>
</protein>
<dbReference type="Gramene" id="TraesLAC6B03G03529310.1">
    <property type="protein sequence ID" value="TraesLAC6B03G03529310.1"/>
    <property type="gene ID" value="TraesLAC6B03G03529310"/>
</dbReference>